<evidence type="ECO:0008006" key="5">
    <source>
        <dbReference type="Google" id="ProtNLM"/>
    </source>
</evidence>
<evidence type="ECO:0000256" key="2">
    <source>
        <dbReference type="SAM" id="SignalP"/>
    </source>
</evidence>
<sequence>MRFSASTIALFAGLAAALPNGEVHTVYQTEDVTITSCAASVTDCPGRQTSTPEGVEPVTTPVAVTSATETPVAQTTPASETPVETSPAEETSPAGTSPVVPAIPTSSAGVPPQVPSGSGSVPPAPSSSSPVIPQPPQVSSQSVTVIAVTTCIPTVTYSTITGPAPTGVSPGHTSSVPVIPGSSAYPSGSATPSSSGPGALFTGAANTVGNSFGLAGAAAAAAFFLA</sequence>
<keyword evidence="2" id="KW-0732">Signal</keyword>
<feature type="compositionally biased region" description="Low complexity" evidence="1">
    <location>
        <begin position="106"/>
        <end position="139"/>
    </location>
</feature>
<keyword evidence="4" id="KW-1185">Reference proteome</keyword>
<feature type="region of interest" description="Disordered" evidence="1">
    <location>
        <begin position="66"/>
        <end position="139"/>
    </location>
</feature>
<organism evidence="3 4">
    <name type="scientific">Aspergillus leporis</name>
    <dbReference type="NCBI Taxonomy" id="41062"/>
    <lineage>
        <taxon>Eukaryota</taxon>
        <taxon>Fungi</taxon>
        <taxon>Dikarya</taxon>
        <taxon>Ascomycota</taxon>
        <taxon>Pezizomycotina</taxon>
        <taxon>Eurotiomycetes</taxon>
        <taxon>Eurotiomycetidae</taxon>
        <taxon>Eurotiales</taxon>
        <taxon>Aspergillaceae</taxon>
        <taxon>Aspergillus</taxon>
        <taxon>Aspergillus subgen. Circumdati</taxon>
    </lineage>
</organism>
<dbReference type="AlphaFoldDB" id="A0A5N5XCN9"/>
<feature type="chain" id="PRO_5024829107" description="GPI anchored serine-rich protein" evidence="2">
    <location>
        <begin position="18"/>
        <end position="226"/>
    </location>
</feature>
<protein>
    <recommendedName>
        <fullName evidence="5">GPI anchored serine-rich protein</fullName>
    </recommendedName>
</protein>
<dbReference type="OrthoDB" id="3565477at2759"/>
<proteinExistence type="predicted"/>
<dbReference type="EMBL" id="ML732157">
    <property type="protein sequence ID" value="KAB8078548.1"/>
    <property type="molecule type" value="Genomic_DNA"/>
</dbReference>
<name>A0A5N5XCN9_9EURO</name>
<evidence type="ECO:0000256" key="1">
    <source>
        <dbReference type="SAM" id="MobiDB-lite"/>
    </source>
</evidence>
<feature type="signal peptide" evidence="2">
    <location>
        <begin position="1"/>
        <end position="17"/>
    </location>
</feature>
<evidence type="ECO:0000313" key="4">
    <source>
        <dbReference type="Proteomes" id="UP000326565"/>
    </source>
</evidence>
<evidence type="ECO:0000313" key="3">
    <source>
        <dbReference type="EMBL" id="KAB8078548.1"/>
    </source>
</evidence>
<reference evidence="3 4" key="1">
    <citation type="submission" date="2019-04" db="EMBL/GenBank/DDBJ databases">
        <title>Friends and foes A comparative genomics study of 23 Aspergillus species from section Flavi.</title>
        <authorList>
            <consortium name="DOE Joint Genome Institute"/>
            <person name="Kjaerbolling I."/>
            <person name="Vesth T."/>
            <person name="Frisvad J.C."/>
            <person name="Nybo J.L."/>
            <person name="Theobald S."/>
            <person name="Kildgaard S."/>
            <person name="Isbrandt T."/>
            <person name="Kuo A."/>
            <person name="Sato A."/>
            <person name="Lyhne E.K."/>
            <person name="Kogle M.E."/>
            <person name="Wiebenga A."/>
            <person name="Kun R.S."/>
            <person name="Lubbers R.J."/>
            <person name="Makela M.R."/>
            <person name="Barry K."/>
            <person name="Chovatia M."/>
            <person name="Clum A."/>
            <person name="Daum C."/>
            <person name="Haridas S."/>
            <person name="He G."/>
            <person name="LaButti K."/>
            <person name="Lipzen A."/>
            <person name="Mondo S."/>
            <person name="Riley R."/>
            <person name="Salamov A."/>
            <person name="Simmons B.A."/>
            <person name="Magnuson J.K."/>
            <person name="Henrissat B."/>
            <person name="Mortensen U.H."/>
            <person name="Larsen T.O."/>
            <person name="Devries R.P."/>
            <person name="Grigoriev I.V."/>
            <person name="Machida M."/>
            <person name="Baker S.E."/>
            <person name="Andersen M.R."/>
        </authorList>
    </citation>
    <scope>NUCLEOTIDE SEQUENCE [LARGE SCALE GENOMIC DNA]</scope>
    <source>
        <strain evidence="3 4">CBS 151.66</strain>
    </source>
</reference>
<dbReference type="Proteomes" id="UP000326565">
    <property type="component" value="Unassembled WGS sequence"/>
</dbReference>
<gene>
    <name evidence="3" type="ORF">BDV29DRAFT_152661</name>
</gene>
<accession>A0A5N5XCN9</accession>
<feature type="compositionally biased region" description="Polar residues" evidence="1">
    <location>
        <begin position="74"/>
        <end position="84"/>
    </location>
</feature>